<keyword evidence="2 8" id="KW-0812">Transmembrane</keyword>
<protein>
    <submittedName>
        <fullName evidence="9">Uncharacterized protein</fullName>
    </submittedName>
</protein>
<dbReference type="GO" id="GO:0034551">
    <property type="term" value="P:mitochondrial respiratory chain complex III assembly"/>
    <property type="evidence" value="ECO:0007669"/>
    <property type="project" value="InterPro"/>
</dbReference>
<dbReference type="PANTHER" id="PTHR28492:SF1">
    <property type="entry name" value="UBIQUINOL-CYTOCHROME-C REDUCTASE COMPLEX ASSEMBLY FACTOR 6"/>
    <property type="match status" value="1"/>
</dbReference>
<name>A0A7J0E6R0_9ERIC</name>
<evidence type="ECO:0000256" key="6">
    <source>
        <dbReference type="ARBA" id="ARBA00023136"/>
    </source>
</evidence>
<evidence type="ECO:0000256" key="7">
    <source>
        <dbReference type="ARBA" id="ARBA00044944"/>
    </source>
</evidence>
<gene>
    <name evidence="9" type="ORF">Acr_02g0004210</name>
</gene>
<dbReference type="OrthoDB" id="2019415at2759"/>
<organism evidence="9 10">
    <name type="scientific">Actinidia rufa</name>
    <dbReference type="NCBI Taxonomy" id="165716"/>
    <lineage>
        <taxon>Eukaryota</taxon>
        <taxon>Viridiplantae</taxon>
        <taxon>Streptophyta</taxon>
        <taxon>Embryophyta</taxon>
        <taxon>Tracheophyta</taxon>
        <taxon>Spermatophyta</taxon>
        <taxon>Magnoliopsida</taxon>
        <taxon>eudicotyledons</taxon>
        <taxon>Gunneridae</taxon>
        <taxon>Pentapetalae</taxon>
        <taxon>asterids</taxon>
        <taxon>Ericales</taxon>
        <taxon>Actinidiaceae</taxon>
        <taxon>Actinidia</taxon>
    </lineage>
</organism>
<accession>A0A7J0E6R0</accession>
<dbReference type="Proteomes" id="UP000585474">
    <property type="component" value="Unassembled WGS sequence"/>
</dbReference>
<evidence type="ECO:0000256" key="2">
    <source>
        <dbReference type="ARBA" id="ARBA00022692"/>
    </source>
</evidence>
<keyword evidence="10" id="KW-1185">Reference proteome</keyword>
<evidence type="ECO:0000256" key="5">
    <source>
        <dbReference type="ARBA" id="ARBA00023128"/>
    </source>
</evidence>
<comment type="subcellular location">
    <subcellularLocation>
        <location evidence="1">Mitochondrion inner membrane</location>
        <topology evidence="1">Single-pass membrane protein</topology>
    </subcellularLocation>
</comment>
<sequence length="58" mass="6125">MSQRFGGGRRPSLAGSCAAVFVSFLLGASIVHNVFKPDLTLSSADGVQETKSKEPDKE</sequence>
<keyword evidence="5" id="KW-0496">Mitochondrion</keyword>
<dbReference type="Pfam" id="PF14990">
    <property type="entry name" value="DUF4516"/>
    <property type="match status" value="1"/>
</dbReference>
<evidence type="ECO:0000256" key="8">
    <source>
        <dbReference type="SAM" id="Phobius"/>
    </source>
</evidence>
<evidence type="ECO:0000256" key="3">
    <source>
        <dbReference type="ARBA" id="ARBA00022792"/>
    </source>
</evidence>
<comment type="similarity">
    <text evidence="7">Belongs to the UQCC6 family.</text>
</comment>
<reference evidence="9 10" key="1">
    <citation type="submission" date="2019-07" db="EMBL/GenBank/DDBJ databases">
        <title>De Novo Assembly of kiwifruit Actinidia rufa.</title>
        <authorList>
            <person name="Sugita-Konishi S."/>
            <person name="Sato K."/>
            <person name="Mori E."/>
            <person name="Abe Y."/>
            <person name="Kisaki G."/>
            <person name="Hamano K."/>
            <person name="Suezawa K."/>
            <person name="Otani M."/>
            <person name="Fukuda T."/>
            <person name="Manabe T."/>
            <person name="Gomi K."/>
            <person name="Tabuchi M."/>
            <person name="Akimitsu K."/>
            <person name="Kataoka I."/>
        </authorList>
    </citation>
    <scope>NUCLEOTIDE SEQUENCE [LARGE SCALE GENOMIC DNA]</scope>
    <source>
        <strain evidence="10">cv. Fuchu</strain>
    </source>
</reference>
<dbReference type="EMBL" id="BJWL01000002">
    <property type="protein sequence ID" value="GFY82181.1"/>
    <property type="molecule type" value="Genomic_DNA"/>
</dbReference>
<feature type="transmembrane region" description="Helical" evidence="8">
    <location>
        <begin position="12"/>
        <end position="35"/>
    </location>
</feature>
<proteinExistence type="inferred from homology"/>
<dbReference type="GO" id="GO:0005743">
    <property type="term" value="C:mitochondrial inner membrane"/>
    <property type="evidence" value="ECO:0007669"/>
    <property type="project" value="UniProtKB-SubCell"/>
</dbReference>
<evidence type="ECO:0000256" key="1">
    <source>
        <dbReference type="ARBA" id="ARBA00004434"/>
    </source>
</evidence>
<keyword evidence="6 8" id="KW-0472">Membrane</keyword>
<dbReference type="AlphaFoldDB" id="A0A7J0E6R0"/>
<evidence type="ECO:0000313" key="10">
    <source>
        <dbReference type="Proteomes" id="UP000585474"/>
    </source>
</evidence>
<dbReference type="InterPro" id="IPR027858">
    <property type="entry name" value="BRAWNIN"/>
</dbReference>
<keyword evidence="3" id="KW-0999">Mitochondrion inner membrane</keyword>
<evidence type="ECO:0000256" key="4">
    <source>
        <dbReference type="ARBA" id="ARBA00022989"/>
    </source>
</evidence>
<evidence type="ECO:0000313" key="9">
    <source>
        <dbReference type="EMBL" id="GFY82181.1"/>
    </source>
</evidence>
<comment type="caution">
    <text evidence="9">The sequence shown here is derived from an EMBL/GenBank/DDBJ whole genome shotgun (WGS) entry which is preliminary data.</text>
</comment>
<keyword evidence="4 8" id="KW-1133">Transmembrane helix</keyword>
<dbReference type="PANTHER" id="PTHR28492">
    <property type="entry name" value="HYPOTHETICAL PROTEIN LOC691921"/>
    <property type="match status" value="1"/>
</dbReference>